<name>A0AAJ1U6J4_9ACTN</name>
<evidence type="ECO:0008006" key="3">
    <source>
        <dbReference type="Google" id="ProtNLM"/>
    </source>
</evidence>
<protein>
    <recommendedName>
        <fullName evidence="3">Protein ImuA</fullName>
    </recommendedName>
</protein>
<reference evidence="1" key="1">
    <citation type="submission" date="2023-07" db="EMBL/GenBank/DDBJ databases">
        <title>Functional and genomic diversity of the sorghum phyllosphere microbiome.</title>
        <authorList>
            <person name="Shade A."/>
        </authorList>
    </citation>
    <scope>NUCLEOTIDE SEQUENCE</scope>
    <source>
        <strain evidence="1">SORGH_AS_1067</strain>
    </source>
</reference>
<organism evidence="1 2">
    <name type="scientific">Nocardioides zeae</name>
    <dbReference type="NCBI Taxonomy" id="1457234"/>
    <lineage>
        <taxon>Bacteria</taxon>
        <taxon>Bacillati</taxon>
        <taxon>Actinomycetota</taxon>
        <taxon>Actinomycetes</taxon>
        <taxon>Propionibacteriales</taxon>
        <taxon>Nocardioidaceae</taxon>
        <taxon>Nocardioides</taxon>
    </lineage>
</organism>
<evidence type="ECO:0000313" key="1">
    <source>
        <dbReference type="EMBL" id="MDQ1104217.1"/>
    </source>
</evidence>
<proteinExistence type="predicted"/>
<sequence>MFDHREVSVPALAPASAPGSADDVVARLRQKVAALEGGPARLTVPTHASLGGLVQLRAGAVYGVDSARLALLLMAGASAAGEWTAVVGWPDLGVEAAVELGVEPSRTVLVPDPADLWLEATAALVDVVRLVVLRPRTRVDARAASVVEARLRKRSAVLVVWGDWPRCEARLEVEESRWSGLDHGDGRLRERQMRVAVRRGAAPPRHGELQLGRAG</sequence>
<dbReference type="EMBL" id="JAUTAN010000001">
    <property type="protein sequence ID" value="MDQ1104217.1"/>
    <property type="molecule type" value="Genomic_DNA"/>
</dbReference>
<evidence type="ECO:0000313" key="2">
    <source>
        <dbReference type="Proteomes" id="UP001239215"/>
    </source>
</evidence>
<comment type="caution">
    <text evidence="1">The sequence shown here is derived from an EMBL/GenBank/DDBJ whole genome shotgun (WGS) entry which is preliminary data.</text>
</comment>
<dbReference type="AlphaFoldDB" id="A0AAJ1U6J4"/>
<accession>A0AAJ1U6J4</accession>
<gene>
    <name evidence="1" type="ORF">QE405_001501</name>
</gene>
<dbReference type="Proteomes" id="UP001239215">
    <property type="component" value="Unassembled WGS sequence"/>
</dbReference>